<sequence length="513" mass="56616">MAKILDSNTITGAVQKVVETPTGYIINGHFYDKVQMIPKPLKLFPTLGDTTDLSMSQKLLLGSPIANHFKTQGDTIVSDRYDSTISYVWVVGARTATTQRLLKIKENSGDVSLVNSNSYVSVPTYNPLVRAYCGQDSTYLYYIVSCASVYTEYFVKVDKTTLVMTVIESLLNYSWGSAIKENSTHIYYGRKQGYGTSTLKRYNKTTSTTDTFSITAKTSNIYFSTCFSEIVSNSDTSFYTYSLSHNQSTNKFGVTRYAFDTTQTSLDKVCTEADMNITWGSITQFPVVASNPSVTYEPFITTASNGDKYLNFAVYEIASGSTPTNIPSYGIYTFLLDNSSNTLTFKNFVQVTADYFRGFIGTKSNTFLVCASSTTTIFMNFDEASAKFSITDTISNQPSHIGIDQSENIWIVNALGEVDYLNPFVPTNINVAYENSAYKYEGTDISTFCTVNCQNYSGKYIEAKLQLTLKGNGVFTSNSSKVITVNALATGDLKVPIKITGAGSLTVYPQLVM</sequence>
<dbReference type="Proteomes" id="UP000011728">
    <property type="component" value="Chromosome"/>
</dbReference>
<dbReference type="EMBL" id="CP004121">
    <property type="protein sequence ID" value="AGF55610.1"/>
    <property type="molecule type" value="Genomic_DNA"/>
</dbReference>
<evidence type="ECO:0000313" key="1">
    <source>
        <dbReference type="EMBL" id="AGF55610.1"/>
    </source>
</evidence>
<gene>
    <name evidence="1" type="ORF">Cspa_c18400</name>
</gene>
<keyword evidence="2" id="KW-1185">Reference proteome</keyword>
<accession>M1LRP3</accession>
<dbReference type="KEGG" id="csr:Cspa_c18400"/>
<dbReference type="HOGENOM" id="CLU_530724_0_0_9"/>
<dbReference type="OrthoDB" id="1926192at2"/>
<reference evidence="1 2" key="1">
    <citation type="submission" date="2013-02" db="EMBL/GenBank/DDBJ databases">
        <title>Genome sequence of Clostridium saccharoperbutylacetonicum N1-4(HMT).</title>
        <authorList>
            <person name="Poehlein A."/>
            <person name="Daniel R."/>
        </authorList>
    </citation>
    <scope>NUCLEOTIDE SEQUENCE [LARGE SCALE GENOMIC DNA]</scope>
    <source>
        <strain evidence="2">N1-4(HMT)</strain>
    </source>
</reference>
<dbReference type="AlphaFoldDB" id="M1LRP3"/>
<dbReference type="RefSeq" id="WP_015391931.1">
    <property type="nucleotide sequence ID" value="NC_020291.1"/>
</dbReference>
<protein>
    <submittedName>
        <fullName evidence="1">Uncharacterized protein</fullName>
    </submittedName>
</protein>
<name>M1LRP3_9CLOT</name>
<proteinExistence type="predicted"/>
<dbReference type="PATRIC" id="fig|931276.5.peg.1823"/>
<evidence type="ECO:0000313" key="2">
    <source>
        <dbReference type="Proteomes" id="UP000011728"/>
    </source>
</evidence>
<organism evidence="1 2">
    <name type="scientific">Clostridium saccharoperbutylacetonicum N1-4(HMT)</name>
    <dbReference type="NCBI Taxonomy" id="931276"/>
    <lineage>
        <taxon>Bacteria</taxon>
        <taxon>Bacillati</taxon>
        <taxon>Bacillota</taxon>
        <taxon>Clostridia</taxon>
        <taxon>Eubacteriales</taxon>
        <taxon>Clostridiaceae</taxon>
        <taxon>Clostridium</taxon>
    </lineage>
</organism>